<proteinExistence type="predicted"/>
<organism evidence="1 2">
    <name type="scientific">Mobiluncus holmesii ATCC 35242</name>
    <dbReference type="NCBI Taxonomy" id="887899"/>
    <lineage>
        <taxon>Bacteria</taxon>
        <taxon>Bacillati</taxon>
        <taxon>Actinomycetota</taxon>
        <taxon>Actinomycetes</taxon>
        <taxon>Actinomycetales</taxon>
        <taxon>Actinomycetaceae</taxon>
        <taxon>Mobiluncus</taxon>
    </lineage>
</organism>
<dbReference type="Proteomes" id="UP000003343">
    <property type="component" value="Unassembled WGS sequence"/>
</dbReference>
<reference evidence="1 2" key="1">
    <citation type="submission" date="2010-12" db="EMBL/GenBank/DDBJ databases">
        <authorList>
            <person name="Muzny D."/>
            <person name="Qin X."/>
            <person name="Deng J."/>
            <person name="Jiang H."/>
            <person name="Liu Y."/>
            <person name="Qu J."/>
            <person name="Song X.-Z."/>
            <person name="Zhang L."/>
            <person name="Thornton R."/>
            <person name="Coyle M."/>
            <person name="Francisco L."/>
            <person name="Jackson L."/>
            <person name="Javaid M."/>
            <person name="Korchina V."/>
            <person name="Kovar C."/>
            <person name="Mata R."/>
            <person name="Mathew T."/>
            <person name="Ngo R."/>
            <person name="Nguyen L."/>
            <person name="Nguyen N."/>
            <person name="Okwuonu G."/>
            <person name="Ongeri F."/>
            <person name="Pham C."/>
            <person name="Simmons D."/>
            <person name="Wilczek-Boney K."/>
            <person name="Hale W."/>
            <person name="Jakkamsetti A."/>
            <person name="Pham P."/>
            <person name="Ruth R."/>
            <person name="San Lucas F."/>
            <person name="Warren J."/>
            <person name="Zhang J."/>
            <person name="Zhao Z."/>
            <person name="Zhou C."/>
            <person name="Zhu D."/>
            <person name="Lee S."/>
            <person name="Bess C."/>
            <person name="Blankenburg K."/>
            <person name="Forbes L."/>
            <person name="Fu Q."/>
            <person name="Gubbala S."/>
            <person name="Hirani K."/>
            <person name="Jayaseelan J.C."/>
            <person name="Lara F."/>
            <person name="Munidasa M."/>
            <person name="Palculict T."/>
            <person name="Patil S."/>
            <person name="Pu L.-L."/>
            <person name="Saada N."/>
            <person name="Tang L."/>
            <person name="Weissenberger G."/>
            <person name="Zhu Y."/>
            <person name="Hemphill L."/>
            <person name="Shang Y."/>
            <person name="Youmans B."/>
            <person name="Ayvaz T."/>
            <person name="Ross M."/>
            <person name="Santibanez J."/>
            <person name="Aqrawi P."/>
            <person name="Gross S."/>
            <person name="Joshi V."/>
            <person name="Fowler G."/>
            <person name="Nazareth L."/>
            <person name="Reid J."/>
            <person name="Worley K."/>
            <person name="Petrosino J."/>
            <person name="Highlander S."/>
            <person name="Gibbs R."/>
        </authorList>
    </citation>
    <scope>NUCLEOTIDE SEQUENCE [LARGE SCALE GENOMIC DNA]</scope>
    <source>
        <strain evidence="1 2">ATCC 35242</strain>
    </source>
</reference>
<gene>
    <name evidence="1" type="ORF">HMPREF0576_0793</name>
</gene>
<dbReference type="EMBL" id="AEPZ01000005">
    <property type="protein sequence ID" value="EFU82424.1"/>
    <property type="molecule type" value="Genomic_DNA"/>
</dbReference>
<evidence type="ECO:0000313" key="1">
    <source>
        <dbReference type="EMBL" id="EFU82424.1"/>
    </source>
</evidence>
<name>E6M388_9ACTO</name>
<dbReference type="AlphaFoldDB" id="E6M388"/>
<keyword evidence="2" id="KW-1185">Reference proteome</keyword>
<accession>E6M388</accession>
<sequence length="43" mass="4723">MNPETIALNSETICRNPETLALNSETFLGIKKDGITTALIIYI</sequence>
<comment type="caution">
    <text evidence="1">The sequence shown here is derived from an EMBL/GenBank/DDBJ whole genome shotgun (WGS) entry which is preliminary data.</text>
</comment>
<dbReference type="HOGENOM" id="CLU_3236133_0_0_11"/>
<evidence type="ECO:0000313" key="2">
    <source>
        <dbReference type="Proteomes" id="UP000003343"/>
    </source>
</evidence>
<protein>
    <submittedName>
        <fullName evidence="1">Uncharacterized protein</fullName>
    </submittedName>
</protein>